<evidence type="ECO:0000256" key="1">
    <source>
        <dbReference type="ARBA" id="ARBA00000135"/>
    </source>
</evidence>
<comment type="similarity">
    <text evidence="3 9">Belongs to the peptidase M17 family.</text>
</comment>
<dbReference type="InterPro" id="IPR043472">
    <property type="entry name" value="Macro_dom-like"/>
</dbReference>
<dbReference type="Pfam" id="PF00883">
    <property type="entry name" value="Peptidase_M17"/>
    <property type="match status" value="1"/>
</dbReference>
<dbReference type="NCBIfam" id="NF002073">
    <property type="entry name" value="PRK00913.1-2"/>
    <property type="match status" value="1"/>
</dbReference>
<evidence type="ECO:0000256" key="8">
    <source>
        <dbReference type="ARBA" id="ARBA00023211"/>
    </source>
</evidence>
<feature type="active site" evidence="9">
    <location>
        <position position="346"/>
    </location>
</feature>
<proteinExistence type="inferred from homology"/>
<feature type="binding site" evidence="9">
    <location>
        <position position="260"/>
    </location>
    <ligand>
        <name>Mn(2+)</name>
        <dbReference type="ChEBI" id="CHEBI:29035"/>
        <label>2</label>
    </ligand>
</feature>
<dbReference type="Gene3D" id="3.40.630.10">
    <property type="entry name" value="Zn peptidases"/>
    <property type="match status" value="1"/>
</dbReference>
<name>A0A1I5CC17_9NEIS</name>
<comment type="catalytic activity">
    <reaction evidence="2 9">
        <text>Release of an N-terminal amino acid, preferentially leucine, but not glutamic or aspartic acids.</text>
        <dbReference type="EC" id="3.4.11.10"/>
    </reaction>
</comment>
<dbReference type="EC" id="3.4.11.1" evidence="9"/>
<reference evidence="12" key="1">
    <citation type="submission" date="2016-10" db="EMBL/GenBank/DDBJ databases">
        <authorList>
            <person name="Varghese N."/>
            <person name="Submissions S."/>
        </authorList>
    </citation>
    <scope>NUCLEOTIDE SEQUENCE [LARGE SCALE GENOMIC DNA]</scope>
    <source>
        <strain evidence="12">DSM 6150</strain>
    </source>
</reference>
<evidence type="ECO:0000256" key="7">
    <source>
        <dbReference type="ARBA" id="ARBA00022801"/>
    </source>
</evidence>
<evidence type="ECO:0000313" key="12">
    <source>
        <dbReference type="Proteomes" id="UP000242869"/>
    </source>
</evidence>
<dbReference type="PANTHER" id="PTHR11963">
    <property type="entry name" value="LEUCINE AMINOPEPTIDASE-RELATED"/>
    <property type="match status" value="1"/>
</dbReference>
<feature type="binding site" evidence="9">
    <location>
        <position position="265"/>
    </location>
    <ligand>
        <name>Mn(2+)</name>
        <dbReference type="ChEBI" id="CHEBI:29035"/>
        <label>2</label>
    </ligand>
</feature>
<gene>
    <name evidence="9" type="primary">pepA</name>
    <name evidence="11" type="ORF">SAMN05660284_02373</name>
</gene>
<keyword evidence="5 9" id="KW-0645">Protease</keyword>
<dbReference type="SUPFAM" id="SSF53187">
    <property type="entry name" value="Zn-dependent exopeptidases"/>
    <property type="match status" value="1"/>
</dbReference>
<keyword evidence="6 9" id="KW-0479">Metal-binding</keyword>
<feature type="active site" evidence="9">
    <location>
        <position position="272"/>
    </location>
</feature>
<evidence type="ECO:0000256" key="6">
    <source>
        <dbReference type="ARBA" id="ARBA00022723"/>
    </source>
</evidence>
<feature type="binding site" evidence="9">
    <location>
        <position position="283"/>
    </location>
    <ligand>
        <name>Mn(2+)</name>
        <dbReference type="ChEBI" id="CHEBI:29035"/>
        <label>2</label>
    </ligand>
</feature>
<dbReference type="NCBIfam" id="NF002074">
    <property type="entry name" value="PRK00913.1-4"/>
    <property type="match status" value="1"/>
</dbReference>
<evidence type="ECO:0000256" key="9">
    <source>
        <dbReference type="HAMAP-Rule" id="MF_00181"/>
    </source>
</evidence>
<accession>A0A1I5CC17</accession>
<dbReference type="GO" id="GO:0005737">
    <property type="term" value="C:cytoplasm"/>
    <property type="evidence" value="ECO:0007669"/>
    <property type="project" value="UniProtKB-SubCell"/>
</dbReference>
<comment type="catalytic activity">
    <reaction evidence="1 9">
        <text>Release of an N-terminal amino acid, Xaa-|-Yaa-, in which Xaa is preferably Leu, but may be other amino acids including Pro although not Arg or Lys, and Yaa may be Pro. Amino acid amides and methyl esters are also readily hydrolyzed, but rates on arylamides are exceedingly low.</text>
        <dbReference type="EC" id="3.4.11.1"/>
    </reaction>
</comment>
<evidence type="ECO:0000313" key="11">
    <source>
        <dbReference type="EMBL" id="SFN84548.1"/>
    </source>
</evidence>
<comment type="cofactor">
    <cofactor evidence="9">
        <name>Mn(2+)</name>
        <dbReference type="ChEBI" id="CHEBI:29035"/>
    </cofactor>
    <text evidence="9">Binds 2 manganese ions per subunit.</text>
</comment>
<dbReference type="Proteomes" id="UP000242869">
    <property type="component" value="Unassembled WGS sequence"/>
</dbReference>
<dbReference type="GO" id="GO:0006508">
    <property type="term" value="P:proteolysis"/>
    <property type="evidence" value="ECO:0007669"/>
    <property type="project" value="UniProtKB-KW"/>
</dbReference>
<sequence length="490" mass="51186">MEFTIKPLSPCDTGAECLVLPVAGEKLPAATAEVDAALGGLIGRLVAEGDLAAKAGSTLLVPVSATLAKKILLLQFGKEKEFKVKTVRDTLRAAAKAALGANAASVALCLDGLKKVDAEAAAGDFAQALVTEGYRFDRLKKKPEPACKLLHVTLALGKKDDVAKVEAALAKGLAVGHGVNFARDLGNLPGNLCTPLHLAEAAESMAREFGFKCQVLDEQAIASQGMTSFLSVAKGSDVPPRLIVLEYKGGKGKPVALVGKGLTFDAGGISLKPGEGMDEMKYDMCGGAAVLGTFRAIAELGLPVNVVGVIPACENMPSGRANKPGDVIATMDGQTVEILNTDAEGRLILCDALTYTARFEPEVVVDLATLTGACVIALGHVTNGLFANDDELADELLAAADKSGDLTWRLPLFEEYQEQLKSNFADMANIGGRPAGAITAACFLSRFAEKYRWAHLDIAGTAWKSGAAKGATGRPVPLLVEFLTKRAKKK</sequence>
<dbReference type="OrthoDB" id="9809354at2"/>
<dbReference type="InterPro" id="IPR011356">
    <property type="entry name" value="Leucine_aapep/pepB"/>
</dbReference>
<dbReference type="PANTHER" id="PTHR11963:SF23">
    <property type="entry name" value="CYTOSOL AMINOPEPTIDASE"/>
    <property type="match status" value="1"/>
</dbReference>
<dbReference type="NCBIfam" id="NF002077">
    <property type="entry name" value="PRK00913.2-4"/>
    <property type="match status" value="1"/>
</dbReference>
<feature type="binding site" evidence="9">
    <location>
        <position position="265"/>
    </location>
    <ligand>
        <name>Mn(2+)</name>
        <dbReference type="ChEBI" id="CHEBI:29035"/>
        <label>1</label>
    </ligand>
</feature>
<feature type="domain" description="Cytosol aminopeptidase" evidence="10">
    <location>
        <begin position="340"/>
        <end position="347"/>
    </location>
</feature>
<dbReference type="EC" id="3.4.11.10" evidence="9"/>
<keyword evidence="7 9" id="KW-0378">Hydrolase</keyword>
<dbReference type="InterPro" id="IPR008283">
    <property type="entry name" value="Peptidase_M17_N"/>
</dbReference>
<comment type="function">
    <text evidence="9">Presumably involved in the processing and regular turnover of intracellular proteins. Catalyzes the removal of unsubstituted N-terminal amino acids from various peptides.</text>
</comment>
<evidence type="ECO:0000256" key="5">
    <source>
        <dbReference type="ARBA" id="ARBA00022670"/>
    </source>
</evidence>
<evidence type="ECO:0000259" key="10">
    <source>
        <dbReference type="PROSITE" id="PS00631"/>
    </source>
</evidence>
<keyword evidence="8 9" id="KW-0464">Manganese</keyword>
<dbReference type="GO" id="GO:0030145">
    <property type="term" value="F:manganese ion binding"/>
    <property type="evidence" value="ECO:0007669"/>
    <property type="project" value="UniProtKB-UniRule"/>
</dbReference>
<dbReference type="HAMAP" id="MF_00181">
    <property type="entry name" value="Cytosol_peptidase_M17"/>
    <property type="match status" value="1"/>
</dbReference>
<organism evidence="11 12">
    <name type="scientific">Formivibrio citricus</name>
    <dbReference type="NCBI Taxonomy" id="83765"/>
    <lineage>
        <taxon>Bacteria</taxon>
        <taxon>Pseudomonadati</taxon>
        <taxon>Pseudomonadota</taxon>
        <taxon>Betaproteobacteria</taxon>
        <taxon>Neisseriales</taxon>
        <taxon>Chitinibacteraceae</taxon>
        <taxon>Formivibrio</taxon>
    </lineage>
</organism>
<keyword evidence="9" id="KW-0963">Cytoplasm</keyword>
<dbReference type="InterPro" id="IPR000819">
    <property type="entry name" value="Peptidase_M17_C"/>
</dbReference>
<keyword evidence="12" id="KW-1185">Reference proteome</keyword>
<dbReference type="SUPFAM" id="SSF52949">
    <property type="entry name" value="Macro domain-like"/>
    <property type="match status" value="1"/>
</dbReference>
<comment type="subcellular location">
    <subcellularLocation>
        <location evidence="9">Cytoplasm</location>
    </subcellularLocation>
</comment>
<protein>
    <recommendedName>
        <fullName evidence="9">Probable cytosol aminopeptidase</fullName>
        <ecNumber evidence="9">3.4.11.1</ecNumber>
    </recommendedName>
    <alternativeName>
        <fullName evidence="9">Leucine aminopeptidase</fullName>
        <shortName evidence="9">LAP</shortName>
        <ecNumber evidence="9">3.4.11.10</ecNumber>
    </alternativeName>
    <alternativeName>
        <fullName evidence="9">Leucyl aminopeptidase</fullName>
    </alternativeName>
</protein>
<feature type="binding site" evidence="9">
    <location>
        <position position="342"/>
    </location>
    <ligand>
        <name>Mn(2+)</name>
        <dbReference type="ChEBI" id="CHEBI:29035"/>
        <label>1</label>
    </ligand>
</feature>
<evidence type="ECO:0000256" key="3">
    <source>
        <dbReference type="ARBA" id="ARBA00009528"/>
    </source>
</evidence>
<dbReference type="CDD" id="cd00433">
    <property type="entry name" value="Peptidase_M17"/>
    <property type="match status" value="1"/>
</dbReference>
<dbReference type="RefSeq" id="WP_091196744.1">
    <property type="nucleotide sequence ID" value="NZ_FOVE01000019.1"/>
</dbReference>
<dbReference type="Pfam" id="PF02789">
    <property type="entry name" value="Peptidase_M17_N"/>
    <property type="match status" value="1"/>
</dbReference>
<dbReference type="PRINTS" id="PR00481">
    <property type="entry name" value="LAMNOPPTDASE"/>
</dbReference>
<dbReference type="EMBL" id="FOVE01000019">
    <property type="protein sequence ID" value="SFN84548.1"/>
    <property type="molecule type" value="Genomic_DNA"/>
</dbReference>
<feature type="binding site" evidence="9">
    <location>
        <position position="344"/>
    </location>
    <ligand>
        <name>Mn(2+)</name>
        <dbReference type="ChEBI" id="CHEBI:29035"/>
        <label>1</label>
    </ligand>
</feature>
<dbReference type="FunFam" id="3.40.630.10:FF:000004">
    <property type="entry name" value="Probable cytosol aminopeptidase"/>
    <property type="match status" value="1"/>
</dbReference>
<dbReference type="GO" id="GO:0070006">
    <property type="term" value="F:metalloaminopeptidase activity"/>
    <property type="evidence" value="ECO:0007669"/>
    <property type="project" value="InterPro"/>
</dbReference>
<evidence type="ECO:0000256" key="2">
    <source>
        <dbReference type="ARBA" id="ARBA00000967"/>
    </source>
</evidence>
<dbReference type="STRING" id="83765.SAMN05660284_02373"/>
<evidence type="ECO:0000256" key="4">
    <source>
        <dbReference type="ARBA" id="ARBA00022438"/>
    </source>
</evidence>
<keyword evidence="4 9" id="KW-0031">Aminopeptidase</keyword>
<dbReference type="Gene3D" id="3.40.220.10">
    <property type="entry name" value="Leucine Aminopeptidase, subunit E, domain 1"/>
    <property type="match status" value="1"/>
</dbReference>
<dbReference type="PROSITE" id="PS00631">
    <property type="entry name" value="CYTOSOL_AP"/>
    <property type="match status" value="1"/>
</dbReference>
<dbReference type="InterPro" id="IPR023042">
    <property type="entry name" value="Peptidase_M17_leu_NH2_pept"/>
</dbReference>
<feature type="binding site" evidence="9">
    <location>
        <position position="344"/>
    </location>
    <ligand>
        <name>Mn(2+)</name>
        <dbReference type="ChEBI" id="CHEBI:29035"/>
        <label>2</label>
    </ligand>
</feature>
<dbReference type="AlphaFoldDB" id="A0A1I5CC17"/>